<dbReference type="EMBL" id="RQTK01000133">
    <property type="protein sequence ID" value="RUS86620.1"/>
    <property type="molecule type" value="Genomic_DNA"/>
</dbReference>
<gene>
    <name evidence="16" type="ORF">EGW08_005636</name>
</gene>
<dbReference type="Pfam" id="PF07347">
    <property type="entry name" value="CI-B14_5a"/>
    <property type="match status" value="1"/>
</dbReference>
<keyword evidence="12" id="KW-0472">Membrane</keyword>
<dbReference type="PANTHER" id="PTHR12485">
    <property type="entry name" value="NADH-UBIQUINONE OXIDOREDUCTASE SUBUNIT B"/>
    <property type="match status" value="1"/>
</dbReference>
<accession>A0A433TYI9</accession>
<dbReference type="STRING" id="188477.A0A433TYI9"/>
<evidence type="ECO:0000256" key="8">
    <source>
        <dbReference type="ARBA" id="ARBA00022792"/>
    </source>
</evidence>
<keyword evidence="9" id="KW-0249">Electron transport</keyword>
<dbReference type="OrthoDB" id="10063829at2759"/>
<evidence type="ECO:0000313" key="17">
    <source>
        <dbReference type="Proteomes" id="UP000271974"/>
    </source>
</evidence>
<evidence type="ECO:0000256" key="1">
    <source>
        <dbReference type="ARBA" id="ARBA00003195"/>
    </source>
</evidence>
<comment type="subcellular location">
    <subcellularLocation>
        <location evidence="2">Mitochondrion inner membrane</location>
        <topology evidence="2">Peripheral membrane protein</topology>
        <orientation evidence="2">Matrix side</orientation>
    </subcellularLocation>
</comment>
<evidence type="ECO:0000256" key="7">
    <source>
        <dbReference type="ARBA" id="ARBA00022660"/>
    </source>
</evidence>
<dbReference type="PANTHER" id="PTHR12485:SF1">
    <property type="entry name" value="NADH DEHYDROGENASE [UBIQUINONE] 1 ALPHA SUBCOMPLEX SUBUNIT 7"/>
    <property type="match status" value="1"/>
</dbReference>
<keyword evidence="10" id="KW-0007">Acetylation</keyword>
<comment type="subunit">
    <text evidence="4">Complex I is composed of 45 different subunits.</text>
</comment>
<reference evidence="16 17" key="1">
    <citation type="submission" date="2019-01" db="EMBL/GenBank/DDBJ databases">
        <title>A draft genome assembly of the solar-powered sea slug Elysia chlorotica.</title>
        <authorList>
            <person name="Cai H."/>
            <person name="Li Q."/>
            <person name="Fang X."/>
            <person name="Li J."/>
            <person name="Curtis N.E."/>
            <person name="Altenburger A."/>
            <person name="Shibata T."/>
            <person name="Feng M."/>
            <person name="Maeda T."/>
            <person name="Schwartz J.A."/>
            <person name="Shigenobu S."/>
            <person name="Lundholm N."/>
            <person name="Nishiyama T."/>
            <person name="Yang H."/>
            <person name="Hasebe M."/>
            <person name="Li S."/>
            <person name="Pierce S.K."/>
            <person name="Wang J."/>
        </authorList>
    </citation>
    <scope>NUCLEOTIDE SEQUENCE [LARGE SCALE GENOMIC DNA]</scope>
    <source>
        <strain evidence="16">EC2010</strain>
        <tissue evidence="16">Whole organism of an adult</tissue>
    </source>
</reference>
<evidence type="ECO:0000256" key="12">
    <source>
        <dbReference type="ARBA" id="ARBA00023136"/>
    </source>
</evidence>
<evidence type="ECO:0000256" key="5">
    <source>
        <dbReference type="ARBA" id="ARBA00016383"/>
    </source>
</evidence>
<evidence type="ECO:0000256" key="14">
    <source>
        <dbReference type="ARBA" id="ARBA00033401"/>
    </source>
</evidence>
<keyword evidence="11" id="KW-0496">Mitochondrion</keyword>
<feature type="region of interest" description="Disordered" evidence="15">
    <location>
        <begin position="39"/>
        <end position="59"/>
    </location>
</feature>
<sequence>MSGVTPPHARNISRILQKIRNWLLSHDELKSTHRYEGYIAKRSQPKPNLPPGVSNKLSDNYYYTRDGRREVEKPTVVYNAAQKLLQGGEAASLPKAPVPGLGYDWETGKPALSAK</sequence>
<comment type="similarity">
    <text evidence="3">Belongs to the complex I NDUFA7 subunit family.</text>
</comment>
<organism evidence="16 17">
    <name type="scientific">Elysia chlorotica</name>
    <name type="common">Eastern emerald elysia</name>
    <name type="synonym">Sea slug</name>
    <dbReference type="NCBI Taxonomy" id="188477"/>
    <lineage>
        <taxon>Eukaryota</taxon>
        <taxon>Metazoa</taxon>
        <taxon>Spiralia</taxon>
        <taxon>Lophotrochozoa</taxon>
        <taxon>Mollusca</taxon>
        <taxon>Gastropoda</taxon>
        <taxon>Heterobranchia</taxon>
        <taxon>Euthyneura</taxon>
        <taxon>Panpulmonata</taxon>
        <taxon>Sacoglossa</taxon>
        <taxon>Placobranchoidea</taxon>
        <taxon>Plakobranchidae</taxon>
        <taxon>Elysia</taxon>
    </lineage>
</organism>
<evidence type="ECO:0000256" key="11">
    <source>
        <dbReference type="ARBA" id="ARBA00023128"/>
    </source>
</evidence>
<keyword evidence="17" id="KW-1185">Reference proteome</keyword>
<evidence type="ECO:0000256" key="13">
    <source>
        <dbReference type="ARBA" id="ARBA00030360"/>
    </source>
</evidence>
<dbReference type="AlphaFoldDB" id="A0A433TYI9"/>
<keyword evidence="7" id="KW-0679">Respiratory chain</keyword>
<comment type="function">
    <text evidence="1">Accessory subunit of the mitochondrial membrane respiratory chain NADH dehydrogenase (Complex I), that is believed not to be involved in catalysis. Complex I functions in the transfer of electrons from NADH to the respiratory chain. The immediate electron acceptor for the enzyme is believed to be ubiquinone.</text>
</comment>
<keyword evidence="8" id="KW-0999">Mitochondrion inner membrane</keyword>
<name>A0A433TYI9_ELYCH</name>
<dbReference type="Proteomes" id="UP000271974">
    <property type="component" value="Unassembled WGS sequence"/>
</dbReference>
<evidence type="ECO:0000256" key="4">
    <source>
        <dbReference type="ARBA" id="ARBA00011533"/>
    </source>
</evidence>
<evidence type="ECO:0000256" key="6">
    <source>
        <dbReference type="ARBA" id="ARBA00022448"/>
    </source>
</evidence>
<dbReference type="InterPro" id="IPR009947">
    <property type="entry name" value="NDUA7"/>
</dbReference>
<dbReference type="GO" id="GO:0005743">
    <property type="term" value="C:mitochondrial inner membrane"/>
    <property type="evidence" value="ECO:0007669"/>
    <property type="project" value="UniProtKB-SubCell"/>
</dbReference>
<protein>
    <recommendedName>
        <fullName evidence="5">NADH dehydrogenase [ubiquinone] 1 alpha subcomplex subunit 7</fullName>
    </recommendedName>
    <alternativeName>
        <fullName evidence="14">Complex I-B14.5a</fullName>
    </alternativeName>
    <alternativeName>
        <fullName evidence="13">NADH-ubiquinone oxidoreductase subunit B14.5a</fullName>
    </alternativeName>
</protein>
<proteinExistence type="inferred from homology"/>
<comment type="caution">
    <text evidence="16">The sequence shown here is derived from an EMBL/GenBank/DDBJ whole genome shotgun (WGS) entry which is preliminary data.</text>
</comment>
<keyword evidence="6" id="KW-0813">Transport</keyword>
<evidence type="ECO:0000256" key="2">
    <source>
        <dbReference type="ARBA" id="ARBA00004443"/>
    </source>
</evidence>
<evidence type="ECO:0000256" key="3">
    <source>
        <dbReference type="ARBA" id="ARBA00005482"/>
    </source>
</evidence>
<evidence type="ECO:0000313" key="16">
    <source>
        <dbReference type="EMBL" id="RUS86620.1"/>
    </source>
</evidence>
<evidence type="ECO:0000256" key="10">
    <source>
        <dbReference type="ARBA" id="ARBA00022990"/>
    </source>
</evidence>
<evidence type="ECO:0000256" key="15">
    <source>
        <dbReference type="SAM" id="MobiDB-lite"/>
    </source>
</evidence>
<dbReference type="GO" id="GO:0006120">
    <property type="term" value="P:mitochondrial electron transport, NADH to ubiquinone"/>
    <property type="evidence" value="ECO:0007669"/>
    <property type="project" value="TreeGrafter"/>
</dbReference>
<evidence type="ECO:0000256" key="9">
    <source>
        <dbReference type="ARBA" id="ARBA00022982"/>
    </source>
</evidence>
<feature type="region of interest" description="Disordered" evidence="15">
    <location>
        <begin position="88"/>
        <end position="115"/>
    </location>
</feature>